<proteinExistence type="predicted"/>
<feature type="domain" description="DUF7580" evidence="2">
    <location>
        <begin position="285"/>
        <end position="361"/>
    </location>
</feature>
<organism evidence="3 4">
    <name type="scientific">Fusarium oligoseptatum</name>
    <dbReference type="NCBI Taxonomy" id="2604345"/>
    <lineage>
        <taxon>Eukaryota</taxon>
        <taxon>Fungi</taxon>
        <taxon>Dikarya</taxon>
        <taxon>Ascomycota</taxon>
        <taxon>Pezizomycotina</taxon>
        <taxon>Sordariomycetes</taxon>
        <taxon>Hypocreomycetidae</taxon>
        <taxon>Hypocreales</taxon>
        <taxon>Nectriaceae</taxon>
        <taxon>Fusarium</taxon>
        <taxon>Fusarium solani species complex</taxon>
    </lineage>
</organism>
<keyword evidence="4" id="KW-1185">Reference proteome</keyword>
<evidence type="ECO:0000313" key="4">
    <source>
        <dbReference type="Proteomes" id="UP000287144"/>
    </source>
</evidence>
<dbReference type="Proteomes" id="UP000287144">
    <property type="component" value="Unassembled WGS sequence"/>
</dbReference>
<evidence type="ECO:0000259" key="2">
    <source>
        <dbReference type="Pfam" id="PF24476"/>
    </source>
</evidence>
<feature type="region of interest" description="Disordered" evidence="1">
    <location>
        <begin position="84"/>
        <end position="111"/>
    </location>
</feature>
<dbReference type="Pfam" id="PF24476">
    <property type="entry name" value="DUF7580"/>
    <property type="match status" value="1"/>
</dbReference>
<dbReference type="AlphaFoldDB" id="A0A428U6I2"/>
<name>A0A428U6I2_9HYPO</name>
<dbReference type="InterPro" id="IPR056002">
    <property type="entry name" value="DUF7580"/>
</dbReference>
<accession>A0A428U6I2</accession>
<reference evidence="3 4" key="1">
    <citation type="submission" date="2017-06" db="EMBL/GenBank/DDBJ databases">
        <title>Comparative genomic analysis of Ambrosia Fusariam Clade fungi.</title>
        <authorList>
            <person name="Stajich J.E."/>
            <person name="Carrillo J."/>
            <person name="Kijimoto T."/>
            <person name="Eskalen A."/>
            <person name="O'Donnell K."/>
            <person name="Kasson M."/>
        </authorList>
    </citation>
    <scope>NUCLEOTIDE SEQUENCE [LARGE SCALE GENOMIC DNA]</scope>
    <source>
        <strain evidence="3 4">NRRL62579</strain>
    </source>
</reference>
<gene>
    <name evidence="3" type="ORF">CEP52_003925</name>
</gene>
<sequence>MLSDSQSATSGIENTVEWILISELRQRSGSFSPPGAVGNTGSTRTLKLRNAINDLELQIRRTFTILRFDLLLYLQDEVKSDARKAQLHQHSRKDNPDEDTNGASSQSRTESRLIDNPGDLLRWGSDHIQPSVGEARSRLERLCEFLEGRVNPNLVTPRQIDGISAKYPRLTRLIQWIKPMPKSSASLDLIPTPRSKPKPFLFNIAEDEATAKAFVAFTDPSQKRPHKETRHRMAADAKKMAQFFLSFNSFVDALQMSAGSLDVLACQPTTKRPVSGESFASFSLLRKFQQQTEAACRAVLSHIGSCKHPKHEVLLQLPEWEEVSNWDSTKATGNLPVPLFFTMCLLEEKQALQRTQVNTELHRWQYARMFFLQ</sequence>
<evidence type="ECO:0000256" key="1">
    <source>
        <dbReference type="SAM" id="MobiDB-lite"/>
    </source>
</evidence>
<evidence type="ECO:0000313" key="3">
    <source>
        <dbReference type="EMBL" id="RSM09816.1"/>
    </source>
</evidence>
<dbReference type="EMBL" id="NKCK01000026">
    <property type="protein sequence ID" value="RSM09816.1"/>
    <property type="molecule type" value="Genomic_DNA"/>
</dbReference>
<comment type="caution">
    <text evidence="3">The sequence shown here is derived from an EMBL/GenBank/DDBJ whole genome shotgun (WGS) entry which is preliminary data.</text>
</comment>
<protein>
    <recommendedName>
        <fullName evidence="2">DUF7580 domain-containing protein</fullName>
    </recommendedName>
</protein>